<evidence type="ECO:0000256" key="1">
    <source>
        <dbReference type="ARBA" id="ARBA00023157"/>
    </source>
</evidence>
<feature type="signal peptide" evidence="2">
    <location>
        <begin position="1"/>
        <end position="16"/>
    </location>
</feature>
<accession>A0A8S1GV05</accession>
<dbReference type="InterPro" id="IPR011001">
    <property type="entry name" value="Saposin-like"/>
</dbReference>
<dbReference type="SUPFAM" id="SSF47862">
    <property type="entry name" value="Saposin"/>
    <property type="match status" value="1"/>
</dbReference>
<dbReference type="InterPro" id="IPR008138">
    <property type="entry name" value="SapB_2"/>
</dbReference>
<reference evidence="4" key="1">
    <citation type="submission" date="2020-10" db="EMBL/GenBank/DDBJ databases">
        <authorList>
            <person name="Kikuchi T."/>
        </authorList>
    </citation>
    <scope>NUCLEOTIDE SEQUENCE</scope>
    <source>
        <strain evidence="4">NKZ352</strain>
    </source>
</reference>
<evidence type="ECO:0000259" key="3">
    <source>
        <dbReference type="PROSITE" id="PS50015"/>
    </source>
</evidence>
<dbReference type="FunFam" id="1.10.225.10:FF:000017">
    <property type="entry name" value="SaPosin-like Protein family"/>
    <property type="match status" value="1"/>
</dbReference>
<dbReference type="Gene3D" id="1.10.225.10">
    <property type="entry name" value="Saposin-like"/>
    <property type="match status" value="1"/>
</dbReference>
<keyword evidence="1" id="KW-1015">Disulfide bond</keyword>
<proteinExistence type="predicted"/>
<evidence type="ECO:0000313" key="5">
    <source>
        <dbReference type="Proteomes" id="UP000835052"/>
    </source>
</evidence>
<dbReference type="SMART" id="SM00741">
    <property type="entry name" value="SapB"/>
    <property type="match status" value="1"/>
</dbReference>
<comment type="caution">
    <text evidence="4">The sequence shown here is derived from an EMBL/GenBank/DDBJ whole genome shotgun (WGS) entry which is preliminary data.</text>
</comment>
<feature type="domain" description="Saposin B-type" evidence="3">
    <location>
        <begin position="32"/>
        <end position="110"/>
    </location>
</feature>
<dbReference type="Pfam" id="PF03489">
    <property type="entry name" value="SapB_2"/>
    <property type="match status" value="1"/>
</dbReference>
<dbReference type="AlphaFoldDB" id="A0A8S1GV05"/>
<evidence type="ECO:0000256" key="2">
    <source>
        <dbReference type="SAM" id="SignalP"/>
    </source>
</evidence>
<dbReference type="InterPro" id="IPR008139">
    <property type="entry name" value="SaposinB_dom"/>
</dbReference>
<organism evidence="4 5">
    <name type="scientific">Caenorhabditis auriculariae</name>
    <dbReference type="NCBI Taxonomy" id="2777116"/>
    <lineage>
        <taxon>Eukaryota</taxon>
        <taxon>Metazoa</taxon>
        <taxon>Ecdysozoa</taxon>
        <taxon>Nematoda</taxon>
        <taxon>Chromadorea</taxon>
        <taxon>Rhabditida</taxon>
        <taxon>Rhabditina</taxon>
        <taxon>Rhabditomorpha</taxon>
        <taxon>Rhabditoidea</taxon>
        <taxon>Rhabditidae</taxon>
        <taxon>Peloderinae</taxon>
        <taxon>Caenorhabditis</taxon>
    </lineage>
</organism>
<keyword evidence="5" id="KW-1185">Reference proteome</keyword>
<gene>
    <name evidence="4" type="ORF">CAUJ_LOCUS2740</name>
</gene>
<dbReference type="Proteomes" id="UP000835052">
    <property type="component" value="Unassembled WGS sequence"/>
</dbReference>
<name>A0A8S1GV05_9PELO</name>
<evidence type="ECO:0000313" key="4">
    <source>
        <dbReference type="EMBL" id="CAD6186821.1"/>
    </source>
</evidence>
<protein>
    <recommendedName>
        <fullName evidence="3">Saposin B-type domain-containing protein</fullName>
    </recommendedName>
</protein>
<dbReference type="EMBL" id="CAJGYM010000005">
    <property type="protein sequence ID" value="CAD6186821.1"/>
    <property type="molecule type" value="Genomic_DNA"/>
</dbReference>
<dbReference type="PROSITE" id="PS50015">
    <property type="entry name" value="SAP_B"/>
    <property type="match status" value="1"/>
</dbReference>
<keyword evidence="2" id="KW-0732">Signal</keyword>
<feature type="chain" id="PRO_5035920486" description="Saposin B-type domain-containing protein" evidence="2">
    <location>
        <begin position="17"/>
        <end position="110"/>
    </location>
</feature>
<sequence>MKTVIAFSALFAVSLCLVLPRHLPAQFPVVESSLGCQMCELAVKTYVGSADKDVTSIKKTFDAECKKMFHTIPFGTTECDHFVNNKLDPIIKELESGTAPADVCKKVGEC</sequence>
<dbReference type="OrthoDB" id="69496at2759"/>